<dbReference type="PANTHER" id="PTHR21240">
    <property type="entry name" value="2-AMINO-3-CARBOXYLMUCONATE-6-SEMIALDEHYDE DECARBOXYLASE"/>
    <property type="match status" value="1"/>
</dbReference>
<sequence>MGATITREQAAERDGSAAGLRAIDVDVHPQITDWGTVAPYAPEGLRHRMTRRGGPPMARHGFKMVGPRFGSAPAPPDSAGKAGHPASDPAWVKGQYLDRRGVDVAILTGDLTSLGVQPNADVAAAIAQAVNDWVLDRWVRPFDCFKGSILVAPQDAAQAVAEIDRLGDDPGMVQVLLGSATESPLGRRQYHPIYEACARHDLPLALHIGGEGAGMAPPSTAVGHPTTYFEWYGSLPQVYMAHIMSMITEGVFEKFPTLKVVLHEGGVFWLPHIMWRFDKNWKAQRSETPWVKEPPSAYILRHFYSTTYPLEASPAPAHLGQVLEMIEADRTLLFSSNYPNWELGDPFAMIDDVPEGLRPRVLVENALAVYGERLLRPHS</sequence>
<dbReference type="InterPro" id="IPR032466">
    <property type="entry name" value="Metal_Hydrolase"/>
</dbReference>
<dbReference type="Pfam" id="PF04909">
    <property type="entry name" value="Amidohydro_2"/>
    <property type="match status" value="1"/>
</dbReference>
<dbReference type="AlphaFoldDB" id="A0A6J4V5R5"/>
<dbReference type="PANTHER" id="PTHR21240:SF28">
    <property type="entry name" value="ISO-OROTATE DECARBOXYLASE (EUROFUNG)"/>
    <property type="match status" value="1"/>
</dbReference>
<dbReference type="GO" id="GO:0005737">
    <property type="term" value="C:cytoplasm"/>
    <property type="evidence" value="ECO:0007669"/>
    <property type="project" value="TreeGrafter"/>
</dbReference>
<reference evidence="3" key="1">
    <citation type="submission" date="2020-02" db="EMBL/GenBank/DDBJ databases">
        <authorList>
            <person name="Meier V. D."/>
        </authorList>
    </citation>
    <scope>NUCLEOTIDE SEQUENCE</scope>
    <source>
        <strain evidence="3">AVDCRST_MAG18</strain>
    </source>
</reference>
<evidence type="ECO:0000256" key="1">
    <source>
        <dbReference type="ARBA" id="ARBA00023239"/>
    </source>
</evidence>
<dbReference type="InterPro" id="IPR006680">
    <property type="entry name" value="Amidohydro-rel"/>
</dbReference>
<protein>
    <recommendedName>
        <fullName evidence="2">Amidohydrolase-related domain-containing protein</fullName>
    </recommendedName>
</protein>
<proteinExistence type="predicted"/>
<gene>
    <name evidence="3" type="ORF">AVDCRST_MAG18-1799</name>
</gene>
<feature type="domain" description="Amidohydrolase-related" evidence="2">
    <location>
        <begin position="33"/>
        <end position="371"/>
    </location>
</feature>
<organism evidence="3">
    <name type="scientific">uncultured Thermomicrobiales bacterium</name>
    <dbReference type="NCBI Taxonomy" id="1645740"/>
    <lineage>
        <taxon>Bacteria</taxon>
        <taxon>Pseudomonadati</taxon>
        <taxon>Thermomicrobiota</taxon>
        <taxon>Thermomicrobia</taxon>
        <taxon>Thermomicrobiales</taxon>
        <taxon>environmental samples</taxon>
    </lineage>
</organism>
<name>A0A6J4V5R5_9BACT</name>
<dbReference type="GO" id="GO:0016831">
    <property type="term" value="F:carboxy-lyase activity"/>
    <property type="evidence" value="ECO:0007669"/>
    <property type="project" value="InterPro"/>
</dbReference>
<dbReference type="InterPro" id="IPR032465">
    <property type="entry name" value="ACMSD"/>
</dbReference>
<evidence type="ECO:0000259" key="2">
    <source>
        <dbReference type="Pfam" id="PF04909"/>
    </source>
</evidence>
<dbReference type="GO" id="GO:0019748">
    <property type="term" value="P:secondary metabolic process"/>
    <property type="evidence" value="ECO:0007669"/>
    <property type="project" value="TreeGrafter"/>
</dbReference>
<dbReference type="EMBL" id="CADCWN010000141">
    <property type="protein sequence ID" value="CAA9569406.1"/>
    <property type="molecule type" value="Genomic_DNA"/>
</dbReference>
<dbReference type="Gene3D" id="3.20.20.140">
    <property type="entry name" value="Metal-dependent hydrolases"/>
    <property type="match status" value="1"/>
</dbReference>
<evidence type="ECO:0000313" key="3">
    <source>
        <dbReference type="EMBL" id="CAA9569406.1"/>
    </source>
</evidence>
<dbReference type="SUPFAM" id="SSF51556">
    <property type="entry name" value="Metallo-dependent hydrolases"/>
    <property type="match status" value="1"/>
</dbReference>
<accession>A0A6J4V5R5</accession>
<keyword evidence="1" id="KW-0456">Lyase</keyword>
<dbReference type="GO" id="GO:0016787">
    <property type="term" value="F:hydrolase activity"/>
    <property type="evidence" value="ECO:0007669"/>
    <property type="project" value="InterPro"/>
</dbReference>